<feature type="chain" id="PRO_5046763998" description="T9SS type A sorting domain-containing protein" evidence="1">
    <location>
        <begin position="27"/>
        <end position="2654"/>
    </location>
</feature>
<feature type="signal peptide" evidence="1">
    <location>
        <begin position="1"/>
        <end position="26"/>
    </location>
</feature>
<keyword evidence="3" id="KW-1185">Reference proteome</keyword>
<keyword evidence="1" id="KW-0732">Signal</keyword>
<organism evidence="2 3">
    <name type="scientific">Chitinophaga caseinilytica</name>
    <dbReference type="NCBI Taxonomy" id="2267521"/>
    <lineage>
        <taxon>Bacteria</taxon>
        <taxon>Pseudomonadati</taxon>
        <taxon>Bacteroidota</taxon>
        <taxon>Chitinophagia</taxon>
        <taxon>Chitinophagales</taxon>
        <taxon>Chitinophagaceae</taxon>
        <taxon>Chitinophaga</taxon>
    </lineage>
</organism>
<sequence>MKTVYNTVILAIVFMAGMAWPRIAQAQTTSWKGTVSTSWSNAANWTNGVPSATVDAVIGDASFTGLWDPYISASAATKNLTIGATNVPLLTIAKALTVNGNLTINSGGSVSHRGVTLTVKGNWTNGGSYTGTSTSSRVNFAGTAQTISATVTPTFRRLSINAGSTVTLQSNIAVNVALTVSGTFTPVEATPPVVSGSGTLTVDATGILNVTAATYAGNYANTGTTTLAAGSVVAYSATTRAQTVRNNLTYSTLRISGASTVKTLAGNLNTLNATTSAAGRIEVQSGTLDLSTFTANRGTTVAGGSLLVFNGATFRLSGTSNYPTGFAANDLRITSTVEYYGGAQTVSAQTYGNLSLTGNSGAAVKTMPGTAFTVEGSLSSTQGTATSVSFTAASAITVNGSVSIGTGTTFNGGSFTHNFSGNLTVTGVLTGGTSTIRMAGAGSVIGGAGTHNYFNLTIAATGITAGAEAAVNVSGDLTSVEPGAFTHATGGTFTMSGTGKSIIGANFIFDNLAVTGSVSSAATIEVRSNLTVNGTFTGTGGNVIMSGASKSIAGTGTIVFGSLSPSGTISTAISFTVNTALDVSGTFTATAGTVTFAATSSLRGTANLFNATVNGTSFTMNSNAVLGVAGAYTVTAGTVDVTTNIPNTVIYNGTGAQNVRAGTYHHLTLGGGGTKTALGATTANGNLSILAGSTFSSGTNTHTVFGNWSNLGTFTAGSGTVSLNGTQPADVSGNNTFNILTVNKAAATTAVNLLSNTTVATLNMTSGWMNTGANTVTITTTRNNSGIILGSIKRQHSFTIGTAYAFESPNNLITLTGLNSLSSITVTVRRTTVSDFPAGASINREYTVTSEGLLNVSLVTMRLHYEDDELNGNPEAGLGLWRNTAGTWAALGKSSNSTTSNYVEQTSLLTLNGRYTLSGSVNIARWNGKISSDWHTAGNWSVVQGSPTLPPGPNDIAVVGDTNFVNQPVISAAVNVQGLYFGSIKAATINMTGGSLTTSGNIAGVWTLNAIHTINAGNQNVTVNGDLQLSDGTAGHSINMNIGNGNLAVTGGVTQAGDAAVNVTGSANFSIGGSYTYTGGTFTAGSGTTTYNGAATQTVAGLNYNHLTIQKPAGTALLAAPATLAGDLAVNSGEFNLNGSNITAQNVTIATGATVQGSTATITASGNWSNAGTFVPGSGTVVLTGANPQDISATAFNNLTVNKSSGVATLAGNISLGGNLSITSGGLALGTFTANRTAAGGSMTMASGTTLNAGGANNFPSGFSTYALNAASSVMYDGAVAQSVAGNITYGNLLFSNGGGAAKTLLNTISVGGNLTINSGATLAGSIYTINLSGNWINGGTLTPGTSTLTLNGAGKTISGSNVFNRVTVYGSYTVAGGDITYNGLLNITATGSYDAGGGTAIVNGDLTNSGSLVSNGTTTFSGTQLQTIRFINAVTSSSTGIINFNGNVAPVLNSTSRPSYATLNINNTAGVTASVGWDVFVAFNISSGATWNSGGGTHNIYGSFTNNGTVTSGGTINFLPAVPRTIQLSGTGFSSTGTVVFGGTGATSVTGSPTSMNNVVISNSGGVTPSANWGMTGSFLIANGAIFNAGTYTFTVGEDLESNGTLNGGTSTFNLTSISGQGNLSGSHGTTFYDLVITGTISAESDYNVSHNFTNNGTYDGEPGTLTMTGPLTGTITSASLASFDLAYFTILKDPGGIVTLGKPLTGVVAMDVSQGIFDIGANTITENAGLMTLEDGGRLIIRGTNSLPAFTDYSVDTLSTVEYAGSTQALSSATEYGNLVISAAGNKTASAVLHIMNDFTLTAGTFIPGAFADTIAGNWTMSGGTFTNTGSTMVFAGTGTQQVSTIAPFNHFTVNKAAGFVQLATDVTVNGTLNFLARNIRTGDMTVIMPTGSNVTGAAQATGWVFGNLRKPVPTGTGVARTFEVGDSLRYAPATLTFASVGTAGTVTAKTVGADLPDLNLSGMDAAKSVNRYWVYTNAGTVFTSVAATLNWNAADVDAGVNAANLRVANVAGATRTLPVVNSATTTSIAVSGIGALGTMAVAELIASINWSGDLSTNWYTTGNWTGGVVPLQTSNVVIPTGRPNYPNVTTGTATANDLSIQTGASVTVSTGLLRISGAITSSGTFTVNDGSIELNGAAAQSIPAGIFAGNEIRNLTVNNAAGVSLGGTLLVNGILKITTGQLSAGSFLTLGSTAARTALIDGSGGGQVNGTVTMLRYVPTGFGYKYLASPFQAATVNELADEVNLASTFPLLYRYDENKTSSGWTAYTTAASPLVPMRGYTANLGTSASPVTIDVAGTVNNGAVSLALQNNNQPYTKGFQLAGNPYPSPIDWNAAAGWTKTNIDDAVYYFNASATDQYGGTYSSFINGISSDGVANNVIPAMQGFFVHVSDGTYPVIGTLGTTNAVRINNLTPVFHRKYPKNAPLLRLSAGFADEGQPSDPAVLYFDTAGVRGFDKEQDALKIYNTDKRVPNLFVQMADKREVSVKSWPVFIDTADVIALRLVTERSGMITFRVDNLERMPAGRNIYLYDSAMKRSLQLVPGTQYRLDLPSGDHKERFYLVFAPRGAVGTSEPEGAYYAYVSGGQLFGYFSHAPGDRCTVTVTNMLGQELYRKELSGAGRHALGSGYSGGMYVVSFRTSEKTENRKVMINK</sequence>
<dbReference type="Proteomes" id="UP001449657">
    <property type="component" value="Chromosome"/>
</dbReference>
<name>A0ABZ2Z7C6_9BACT</name>
<proteinExistence type="predicted"/>
<dbReference type="RefSeq" id="WP_341842151.1">
    <property type="nucleotide sequence ID" value="NZ_CP149792.1"/>
</dbReference>
<evidence type="ECO:0000313" key="3">
    <source>
        <dbReference type="Proteomes" id="UP001449657"/>
    </source>
</evidence>
<dbReference type="EMBL" id="CP150096">
    <property type="protein sequence ID" value="WZN47517.1"/>
    <property type="molecule type" value="Genomic_DNA"/>
</dbReference>
<evidence type="ECO:0000313" key="2">
    <source>
        <dbReference type="EMBL" id="WZN47517.1"/>
    </source>
</evidence>
<evidence type="ECO:0000256" key="1">
    <source>
        <dbReference type="SAM" id="SignalP"/>
    </source>
</evidence>
<evidence type="ECO:0008006" key="4">
    <source>
        <dbReference type="Google" id="ProtNLM"/>
    </source>
</evidence>
<reference evidence="2 3" key="1">
    <citation type="submission" date="2024-03" db="EMBL/GenBank/DDBJ databases">
        <title>Chitinophaga caseinilytica sp. nov., a casein hydrolysing bacterium isolated from forest soil.</title>
        <authorList>
            <person name="Lee D.S."/>
            <person name="Han D.M."/>
            <person name="Baek J.H."/>
            <person name="Choi D.G."/>
            <person name="Jeon J.H."/>
            <person name="Jeon C.O."/>
        </authorList>
    </citation>
    <scope>NUCLEOTIDE SEQUENCE [LARGE SCALE GENOMIC DNA]</scope>
    <source>
        <strain evidence="2 3">KACC 19118</strain>
    </source>
</reference>
<accession>A0ABZ2Z7C6</accession>
<protein>
    <recommendedName>
        <fullName evidence="4">T9SS type A sorting domain-containing protein</fullName>
    </recommendedName>
</protein>
<gene>
    <name evidence="2" type="ORF">WJU22_04930</name>
</gene>